<sequence>MGRICSGCHKELSKAKFSSKQWANDKNQRRCKNCTANNIQSVPLPETQNNENEVINAWISAPAKVASQPIVRRAPNDYIDEEYAREKLASFPDEVSCWICLEEKDLSSTSRPLLRDCFAGEALDGRITNVWSSGHMNPGDFAEIWTSCPNCNQSYENDLGLATSAGFMNYIEEKDDVSPDLQMKGMKAWLRVESNMTFLTGLRNACHLDESYIEEGRQISNKILKRLLPKIQKSTLPPQQRKLELEADLHGNDLAFFAEKNGDYEAALAAGKRARELFEILASGAIPLIYEQDYEAKIAFVQDDNDRMKEEMGANKEKGEEEEEEELQKVKLAKSRRLYELAMRDSGEFSATAFLKASIMQSYCTNPLL</sequence>
<dbReference type="AlphaFoldDB" id="A0AAD8Y3T8"/>
<dbReference type="EMBL" id="JATAAI010000019">
    <property type="protein sequence ID" value="KAK1739176.1"/>
    <property type="molecule type" value="Genomic_DNA"/>
</dbReference>
<organism evidence="2 3">
    <name type="scientific">Skeletonema marinoi</name>
    <dbReference type="NCBI Taxonomy" id="267567"/>
    <lineage>
        <taxon>Eukaryota</taxon>
        <taxon>Sar</taxon>
        <taxon>Stramenopiles</taxon>
        <taxon>Ochrophyta</taxon>
        <taxon>Bacillariophyta</taxon>
        <taxon>Coscinodiscophyceae</taxon>
        <taxon>Thalassiosirophycidae</taxon>
        <taxon>Thalassiosirales</taxon>
        <taxon>Skeletonemataceae</taxon>
        <taxon>Skeletonema</taxon>
        <taxon>Skeletonema marinoi-dohrnii complex</taxon>
    </lineage>
</organism>
<keyword evidence="3" id="KW-1185">Reference proteome</keyword>
<feature type="coiled-coil region" evidence="1">
    <location>
        <begin position="291"/>
        <end position="325"/>
    </location>
</feature>
<dbReference type="Proteomes" id="UP001224775">
    <property type="component" value="Unassembled WGS sequence"/>
</dbReference>
<keyword evidence="1" id="KW-0175">Coiled coil</keyword>
<name>A0AAD8Y3T8_9STRA</name>
<gene>
    <name evidence="2" type="ORF">QTG54_010492</name>
</gene>
<comment type="caution">
    <text evidence="2">The sequence shown here is derived from an EMBL/GenBank/DDBJ whole genome shotgun (WGS) entry which is preliminary data.</text>
</comment>
<protein>
    <submittedName>
        <fullName evidence="2">Uncharacterized protein</fullName>
    </submittedName>
</protein>
<evidence type="ECO:0000256" key="1">
    <source>
        <dbReference type="SAM" id="Coils"/>
    </source>
</evidence>
<accession>A0AAD8Y3T8</accession>
<evidence type="ECO:0000313" key="2">
    <source>
        <dbReference type="EMBL" id="KAK1739176.1"/>
    </source>
</evidence>
<proteinExistence type="predicted"/>
<reference evidence="2" key="1">
    <citation type="submission" date="2023-06" db="EMBL/GenBank/DDBJ databases">
        <title>Survivors Of The Sea: Transcriptome response of Skeletonema marinoi to long-term dormancy.</title>
        <authorList>
            <person name="Pinder M.I.M."/>
            <person name="Kourtchenko O."/>
            <person name="Robertson E.K."/>
            <person name="Larsson T."/>
            <person name="Maumus F."/>
            <person name="Osuna-Cruz C.M."/>
            <person name="Vancaester E."/>
            <person name="Stenow R."/>
            <person name="Vandepoele K."/>
            <person name="Ploug H."/>
            <person name="Bruchert V."/>
            <person name="Godhe A."/>
            <person name="Topel M."/>
        </authorList>
    </citation>
    <scope>NUCLEOTIDE SEQUENCE</scope>
    <source>
        <strain evidence="2">R05AC</strain>
    </source>
</reference>
<evidence type="ECO:0000313" key="3">
    <source>
        <dbReference type="Proteomes" id="UP001224775"/>
    </source>
</evidence>